<dbReference type="KEGG" id="bsau:DWV08_12210"/>
<dbReference type="OrthoDB" id="9812120at2"/>
<dbReference type="PROSITE" id="PS51257">
    <property type="entry name" value="PROKAR_LIPOPROTEIN"/>
    <property type="match status" value="1"/>
</dbReference>
<sequence length="492" mass="51138">MARRTFSGAAALTLIGALGACTGEGRADVVLVGRTPTSTVLPDDDIVATALALSTTLFDAADVALVAAEEDAVGALAPLGAETGLPLLVGAGTEVAEELSRLGARTVVTIEGADLSALGGEIEVLAIDPASRDLDLPQVGYEHHPLPILLCLDPSADSPGRELAAAVVTGAGGEVTDMPGGDAGRSHTTIAAIRKTAGEDPSVGVLALGESFGQPEDWAPALKRVLAAPELPGGGTTAFPGRRMIAAYGSPGTPSLGVLGEQDLPATITRVQELAAEYEGLGEEPVVPALEVIATVADSDPGPDGDYSRDLPASALREWVDAAGDAGAYVVLDLQPGTTDFLTQARLFEDLLTAPHVGLALDAEWRLAPGKKHLAQIGSVTAAEINEVSTWLADLTEEHSLPQKVLILHQFAGSMIRDRQDVDTSRPELAITLHADGHGTPEDKLGTYQALQQGLPDGIAMAWKNFYDEDSPMLTPEETFAIEPRPWFVSYQ</sequence>
<evidence type="ECO:0000313" key="2">
    <source>
        <dbReference type="EMBL" id="RRR24394.1"/>
    </source>
</evidence>
<reference evidence="1 3" key="1">
    <citation type="submission" date="2018-07" db="EMBL/GenBank/DDBJ databases">
        <title>Brachybacterium saurashtrense DSM 23186 genome sequence.</title>
        <authorList>
            <person name="Guo L."/>
        </authorList>
    </citation>
    <scope>NUCLEOTIDE SEQUENCE [LARGE SCALE GENOMIC DNA]</scope>
    <source>
        <strain evidence="1 3">DSM 23186</strain>
    </source>
</reference>
<gene>
    <name evidence="1" type="ORF">DWV08_12210</name>
    <name evidence="2" type="ORF">DXU92_03960</name>
</gene>
<dbReference type="Proteomes" id="UP000254236">
    <property type="component" value="Chromosome"/>
</dbReference>
<dbReference type="Proteomes" id="UP000282185">
    <property type="component" value="Unassembled WGS sequence"/>
</dbReference>
<evidence type="ECO:0008006" key="5">
    <source>
        <dbReference type="Google" id="ProtNLM"/>
    </source>
</evidence>
<reference evidence="2 4" key="2">
    <citation type="submission" date="2018-08" db="EMBL/GenBank/DDBJ databases">
        <title>Brachybacterium saurashtrense DSM 23186.</title>
        <authorList>
            <person name="Li Y."/>
        </authorList>
    </citation>
    <scope>NUCLEOTIDE SEQUENCE [LARGE SCALE GENOMIC DNA]</scope>
    <source>
        <strain evidence="2 4">DSM 23186</strain>
    </source>
</reference>
<evidence type="ECO:0000313" key="1">
    <source>
        <dbReference type="EMBL" id="AXK47273.1"/>
    </source>
</evidence>
<name>A0A345YTM1_9MICO</name>
<proteinExistence type="predicted"/>
<protein>
    <recommendedName>
        <fullName evidence="5">Cell wall-binding repeat-containing protein</fullName>
    </recommendedName>
</protein>
<dbReference type="EMBL" id="CP031356">
    <property type="protein sequence ID" value="AXK47273.1"/>
    <property type="molecule type" value="Genomic_DNA"/>
</dbReference>
<organism evidence="2 4">
    <name type="scientific">Brachybacterium saurashtrense</name>
    <dbReference type="NCBI Taxonomy" id="556288"/>
    <lineage>
        <taxon>Bacteria</taxon>
        <taxon>Bacillati</taxon>
        <taxon>Actinomycetota</taxon>
        <taxon>Actinomycetes</taxon>
        <taxon>Micrococcales</taxon>
        <taxon>Dermabacteraceae</taxon>
        <taxon>Brachybacterium</taxon>
    </lineage>
</organism>
<dbReference type="AlphaFoldDB" id="A0A345YTM1"/>
<keyword evidence="3" id="KW-1185">Reference proteome</keyword>
<evidence type="ECO:0000313" key="3">
    <source>
        <dbReference type="Proteomes" id="UP000254236"/>
    </source>
</evidence>
<accession>A0A345YTM1</accession>
<dbReference type="EMBL" id="QSWH01000002">
    <property type="protein sequence ID" value="RRR24394.1"/>
    <property type="molecule type" value="Genomic_DNA"/>
</dbReference>
<evidence type="ECO:0000313" key="4">
    <source>
        <dbReference type="Proteomes" id="UP000282185"/>
    </source>
</evidence>